<dbReference type="PANTHER" id="PTHR43596">
    <property type="entry name" value="ADP,ATP CARRIER PROTEIN"/>
    <property type="match status" value="1"/>
</dbReference>
<dbReference type="InterPro" id="IPR036259">
    <property type="entry name" value="MFS_trans_sf"/>
</dbReference>
<feature type="transmembrane region" description="Helical" evidence="2">
    <location>
        <begin position="62"/>
        <end position="83"/>
    </location>
</feature>
<dbReference type="AlphaFoldDB" id="Q01RI9"/>
<evidence type="ECO:0000313" key="3">
    <source>
        <dbReference type="EMBL" id="ABJ87731.1"/>
    </source>
</evidence>
<dbReference type="OrthoDB" id="199378at2"/>
<dbReference type="EMBL" id="CP000473">
    <property type="protein sequence ID" value="ABJ87731.1"/>
    <property type="molecule type" value="Genomic_DNA"/>
</dbReference>
<evidence type="ECO:0000256" key="2">
    <source>
        <dbReference type="SAM" id="Phobius"/>
    </source>
</evidence>
<sequence>MNKINVPPSNTAIGLRRLIDFRPGEGKLIAWAFLYLFAVFSSYYVIRPIRDEQGLAGGVQNLSWLFTGTLVAMMVVNPAFALLVRRLPRIRFISIAYRFFISNLVVFLVLFRISSGTADVWVGRAFFIWTSVFNLFVVSVFWAFMVDMFTSEQGKRLFGFIGAAATLGGICGAAITASAVKSVGVPSLLICAAVLIEVGVFAARRLGRLGQAAETAPLEQPTPGGNRPIGGSVIAGFTHALHDPYLLQIGLYMLLYTILSTFLYFKQATIVDRSFTDRAARTAFFARIDLMVNILTLGAQVFLTGRVMKRAGIALTLAFVPALTAAGFLLVGFMPVPAIVVGFIVLRRTSNFAFARPTREVLFTVLSREDKYKTKNFIDTVVYRLGDQVGAWSSTLVTWAGLGTVAIEWIAVPLALAWVGNAWWLGRKQERQAQTIAYAPPGRSLKDGWGGQPSQSPTTP</sequence>
<dbReference type="Gene3D" id="1.20.1250.20">
    <property type="entry name" value="MFS general substrate transporter like domains"/>
    <property type="match status" value="1"/>
</dbReference>
<dbReference type="STRING" id="234267.Acid_6814"/>
<evidence type="ECO:0008006" key="4">
    <source>
        <dbReference type="Google" id="ProtNLM"/>
    </source>
</evidence>
<feature type="transmembrane region" description="Helical" evidence="2">
    <location>
        <begin position="95"/>
        <end position="114"/>
    </location>
</feature>
<dbReference type="PANTHER" id="PTHR43596:SF1">
    <property type="entry name" value="ADP,ATP CARRIER PROTEIN"/>
    <property type="match status" value="1"/>
</dbReference>
<reference evidence="3" key="1">
    <citation type="submission" date="2006-10" db="EMBL/GenBank/DDBJ databases">
        <title>Complete sequence of Solibacter usitatus Ellin6076.</title>
        <authorList>
            <consortium name="US DOE Joint Genome Institute"/>
            <person name="Copeland A."/>
            <person name="Lucas S."/>
            <person name="Lapidus A."/>
            <person name="Barry K."/>
            <person name="Detter J.C."/>
            <person name="Glavina del Rio T."/>
            <person name="Hammon N."/>
            <person name="Israni S."/>
            <person name="Dalin E."/>
            <person name="Tice H."/>
            <person name="Pitluck S."/>
            <person name="Thompson L.S."/>
            <person name="Brettin T."/>
            <person name="Bruce D."/>
            <person name="Han C."/>
            <person name="Tapia R."/>
            <person name="Gilna P."/>
            <person name="Schmutz J."/>
            <person name="Larimer F."/>
            <person name="Land M."/>
            <person name="Hauser L."/>
            <person name="Kyrpides N."/>
            <person name="Mikhailova N."/>
            <person name="Janssen P.H."/>
            <person name="Kuske C.R."/>
            <person name="Richardson P."/>
        </authorList>
    </citation>
    <scope>NUCLEOTIDE SEQUENCE</scope>
    <source>
        <strain evidence="3">Ellin6076</strain>
    </source>
</reference>
<feature type="transmembrane region" description="Helical" evidence="2">
    <location>
        <begin position="245"/>
        <end position="264"/>
    </location>
</feature>
<dbReference type="KEGG" id="sus:Acid_6814"/>
<feature type="transmembrane region" description="Helical" evidence="2">
    <location>
        <begin position="315"/>
        <end position="346"/>
    </location>
</feature>
<feature type="transmembrane region" description="Helical" evidence="2">
    <location>
        <begin position="126"/>
        <end position="145"/>
    </location>
</feature>
<feature type="transmembrane region" description="Helical" evidence="2">
    <location>
        <begin position="28"/>
        <end position="46"/>
    </location>
</feature>
<proteinExistence type="predicted"/>
<organism evidence="3">
    <name type="scientific">Solibacter usitatus (strain Ellin6076)</name>
    <dbReference type="NCBI Taxonomy" id="234267"/>
    <lineage>
        <taxon>Bacteria</taxon>
        <taxon>Pseudomonadati</taxon>
        <taxon>Acidobacteriota</taxon>
        <taxon>Terriglobia</taxon>
        <taxon>Bryobacterales</taxon>
        <taxon>Solibacteraceae</taxon>
        <taxon>Candidatus Solibacter</taxon>
    </lineage>
</organism>
<dbReference type="HOGENOM" id="CLU_027240_1_0_0"/>
<accession>Q01RI9</accession>
<keyword evidence="2" id="KW-0472">Membrane</keyword>
<feature type="transmembrane region" description="Helical" evidence="2">
    <location>
        <begin position="157"/>
        <end position="177"/>
    </location>
</feature>
<evidence type="ECO:0000256" key="1">
    <source>
        <dbReference type="SAM" id="MobiDB-lite"/>
    </source>
</evidence>
<gene>
    <name evidence="3" type="ordered locus">Acid_6814</name>
</gene>
<protein>
    <recommendedName>
        <fullName evidence="4">Major facilitator superfamily MFS_1</fullName>
    </recommendedName>
</protein>
<dbReference type="SUPFAM" id="SSF103473">
    <property type="entry name" value="MFS general substrate transporter"/>
    <property type="match status" value="1"/>
</dbReference>
<feature type="transmembrane region" description="Helical" evidence="2">
    <location>
        <begin position="396"/>
        <end position="419"/>
    </location>
</feature>
<dbReference type="InParanoid" id="Q01RI9"/>
<name>Q01RI9_SOLUE</name>
<dbReference type="eggNOG" id="COG3202">
    <property type="taxonomic scope" value="Bacteria"/>
</dbReference>
<feature type="region of interest" description="Disordered" evidence="1">
    <location>
        <begin position="439"/>
        <end position="460"/>
    </location>
</feature>
<keyword evidence="2" id="KW-0812">Transmembrane</keyword>
<feature type="transmembrane region" description="Helical" evidence="2">
    <location>
        <begin position="284"/>
        <end position="303"/>
    </location>
</feature>
<keyword evidence="2" id="KW-1133">Transmembrane helix</keyword>